<name>A0ABD5F037_9ACTN</name>
<feature type="domain" description="PDZ" evidence="3">
    <location>
        <begin position="108"/>
        <end position="179"/>
    </location>
</feature>
<dbReference type="AlphaFoldDB" id="A0ABD5F037"/>
<accession>A0ABD5F037</accession>
<dbReference type="RefSeq" id="WP_311638890.1">
    <property type="nucleotide sequence ID" value="NZ_JAVRES010000045.1"/>
</dbReference>
<feature type="transmembrane region" description="Helical" evidence="2">
    <location>
        <begin position="51"/>
        <end position="75"/>
    </location>
</feature>
<comment type="caution">
    <text evidence="4">The sequence shown here is derived from an EMBL/GenBank/DDBJ whole genome shotgun (WGS) entry which is preliminary data.</text>
</comment>
<evidence type="ECO:0000313" key="4">
    <source>
        <dbReference type="EMBL" id="MDT0440387.1"/>
    </source>
</evidence>
<protein>
    <submittedName>
        <fullName evidence="4">PDZ domain-containing protein</fullName>
    </submittedName>
</protein>
<dbReference type="InterPro" id="IPR036034">
    <property type="entry name" value="PDZ_sf"/>
</dbReference>
<dbReference type="EMBL" id="JAVRES010000045">
    <property type="protein sequence ID" value="MDT0440387.1"/>
    <property type="molecule type" value="Genomic_DNA"/>
</dbReference>
<dbReference type="SMART" id="SM00228">
    <property type="entry name" value="PDZ"/>
    <property type="match status" value="1"/>
</dbReference>
<reference evidence="5" key="1">
    <citation type="submission" date="2023-07" db="EMBL/GenBank/DDBJ databases">
        <title>30 novel species of actinomycetes from the DSMZ collection.</title>
        <authorList>
            <person name="Nouioui I."/>
        </authorList>
    </citation>
    <scope>NUCLEOTIDE SEQUENCE [LARGE SCALE GENOMIC DNA]</scope>
    <source>
        <strain evidence="5">DSM 41981</strain>
    </source>
</reference>
<gene>
    <name evidence="4" type="ORF">RM877_37710</name>
</gene>
<dbReference type="InterPro" id="IPR001478">
    <property type="entry name" value="PDZ"/>
</dbReference>
<keyword evidence="2" id="KW-0472">Membrane</keyword>
<evidence type="ECO:0000256" key="2">
    <source>
        <dbReference type="SAM" id="Phobius"/>
    </source>
</evidence>
<sequence>MPGGERPRTTAAPGPDGSPDRRGTPEAPDPGPPSPRSHAAGGRARRLRSTLFGLCVGTVLLLTGVGLGTVGTTLLDARGRTASRPAPLPGPTGGARIAVRVTPAGAPVTLGVEVVDTERPGALIVAVHVPGPGYTAGLIRGDVVLAFGSAPVASTTDLAREVARARPGTRITLTVRHRDGAYQRLTVVPGVVV</sequence>
<keyword evidence="5" id="KW-1185">Reference proteome</keyword>
<dbReference type="Pfam" id="PF13180">
    <property type="entry name" value="PDZ_2"/>
    <property type="match status" value="1"/>
</dbReference>
<dbReference type="Proteomes" id="UP001183535">
    <property type="component" value="Unassembled WGS sequence"/>
</dbReference>
<dbReference type="Gene3D" id="2.30.42.10">
    <property type="match status" value="1"/>
</dbReference>
<keyword evidence="2" id="KW-1133">Transmembrane helix</keyword>
<evidence type="ECO:0000256" key="1">
    <source>
        <dbReference type="SAM" id="MobiDB-lite"/>
    </source>
</evidence>
<organism evidence="4 5">
    <name type="scientific">Streptomyces doudnae</name>
    <dbReference type="NCBI Taxonomy" id="3075536"/>
    <lineage>
        <taxon>Bacteria</taxon>
        <taxon>Bacillati</taxon>
        <taxon>Actinomycetota</taxon>
        <taxon>Actinomycetes</taxon>
        <taxon>Kitasatosporales</taxon>
        <taxon>Streptomycetaceae</taxon>
        <taxon>Streptomyces</taxon>
    </lineage>
</organism>
<evidence type="ECO:0000313" key="5">
    <source>
        <dbReference type="Proteomes" id="UP001183535"/>
    </source>
</evidence>
<feature type="region of interest" description="Disordered" evidence="1">
    <location>
        <begin position="1"/>
        <end position="44"/>
    </location>
</feature>
<dbReference type="SUPFAM" id="SSF50156">
    <property type="entry name" value="PDZ domain-like"/>
    <property type="match status" value="1"/>
</dbReference>
<evidence type="ECO:0000259" key="3">
    <source>
        <dbReference type="SMART" id="SM00228"/>
    </source>
</evidence>
<proteinExistence type="predicted"/>
<keyword evidence="2" id="KW-0812">Transmembrane</keyword>